<accession>A0A0F9VAJ1</accession>
<dbReference type="EMBL" id="LAZR01000611">
    <property type="protein sequence ID" value="KKN62823.1"/>
    <property type="molecule type" value="Genomic_DNA"/>
</dbReference>
<proteinExistence type="predicted"/>
<reference evidence="1" key="1">
    <citation type="journal article" date="2015" name="Nature">
        <title>Complex archaea that bridge the gap between prokaryotes and eukaryotes.</title>
        <authorList>
            <person name="Spang A."/>
            <person name="Saw J.H."/>
            <person name="Jorgensen S.L."/>
            <person name="Zaremba-Niedzwiedzka K."/>
            <person name="Martijn J."/>
            <person name="Lind A.E."/>
            <person name="van Eijk R."/>
            <person name="Schleper C."/>
            <person name="Guy L."/>
            <person name="Ettema T.J."/>
        </authorList>
    </citation>
    <scope>NUCLEOTIDE SEQUENCE</scope>
</reference>
<evidence type="ECO:0000313" key="1">
    <source>
        <dbReference type="EMBL" id="KKN62823.1"/>
    </source>
</evidence>
<name>A0A0F9VAJ1_9ZZZZ</name>
<dbReference type="AlphaFoldDB" id="A0A0F9VAJ1"/>
<comment type="caution">
    <text evidence="1">The sequence shown here is derived from an EMBL/GenBank/DDBJ whole genome shotgun (WGS) entry which is preliminary data.</text>
</comment>
<feature type="non-terminal residue" evidence="1">
    <location>
        <position position="1"/>
    </location>
</feature>
<protein>
    <submittedName>
        <fullName evidence="1">Uncharacterized protein</fullName>
    </submittedName>
</protein>
<sequence>ANPVVLSVVELQGSYGNSLAFGEDGTTVYVGTPETIEAYTLVDAGNPQHAGTFEGLEGEIALSKGVFRNGNEQCETTSR</sequence>
<gene>
    <name evidence="1" type="ORF">LCGC14_0507750</name>
</gene>
<organism evidence="1">
    <name type="scientific">marine sediment metagenome</name>
    <dbReference type="NCBI Taxonomy" id="412755"/>
    <lineage>
        <taxon>unclassified sequences</taxon>
        <taxon>metagenomes</taxon>
        <taxon>ecological metagenomes</taxon>
    </lineage>
</organism>